<evidence type="ECO:0000313" key="3">
    <source>
        <dbReference type="Proteomes" id="UP000008143"/>
    </source>
</evidence>
<feature type="compositionally biased region" description="Pro residues" evidence="1">
    <location>
        <begin position="365"/>
        <end position="378"/>
    </location>
</feature>
<dbReference type="CTD" id="64766"/>
<dbReference type="GeneTree" id="ENSGT00390000007209"/>
<dbReference type="Proteomes" id="UP000008143">
    <property type="component" value="Chromosome 2"/>
</dbReference>
<gene>
    <name evidence="2 4 5" type="primary">s100pbp</name>
    <name evidence="4" type="synonym">s100pbpr</name>
</gene>
<feature type="compositionally biased region" description="Polar residues" evidence="1">
    <location>
        <begin position="299"/>
        <end position="309"/>
    </location>
</feature>
<dbReference type="Bgee" id="ENSXETG00000033797">
    <property type="expression patterns" value="Expressed in testis and 12 other cell types or tissues"/>
</dbReference>
<evidence type="ECO:0000313" key="2">
    <source>
        <dbReference type="Ensembl" id="ENSXETP00000059087"/>
    </source>
</evidence>
<dbReference type="AlphaFoldDB" id="A0A6I8PV28"/>
<accession>A0A6I8PV28</accession>
<evidence type="ECO:0000313" key="5">
    <source>
        <dbReference type="Xenbase" id="XB-GENE-495102"/>
    </source>
</evidence>
<dbReference type="Ensembl" id="ENSXETT00000061031">
    <property type="protein sequence ID" value="ENSXETP00000059087"/>
    <property type="gene ID" value="ENSXETG00000033797"/>
</dbReference>
<reference evidence="2" key="1">
    <citation type="journal article" date="2010" name="Science">
        <title>The genome of the Western clawed frog Xenopus tropicalis.</title>
        <authorList>
            <person name="Hellsten U."/>
            <person name="Harland R.M."/>
            <person name="Gilchrist M.J."/>
            <person name="Hendrix D."/>
            <person name="Jurka J."/>
            <person name="Kapitonov V."/>
            <person name="Ovcharenko I."/>
            <person name="Putnam N.H."/>
            <person name="Shu S."/>
            <person name="Taher L."/>
            <person name="Blitz I.L."/>
            <person name="Blumberg B."/>
            <person name="Dichmann D.S."/>
            <person name="Dubchak I."/>
            <person name="Amaya E."/>
            <person name="Detter J.C."/>
            <person name="Fletcher R."/>
            <person name="Gerhard D.S."/>
            <person name="Goodstein D."/>
            <person name="Graves T."/>
            <person name="Grigoriev I.V."/>
            <person name="Grimwood J."/>
            <person name="Kawashima T."/>
            <person name="Lindquist E."/>
            <person name="Lucas S.M."/>
            <person name="Mead P.E."/>
            <person name="Mitros T."/>
            <person name="Ogino H."/>
            <person name="Ohta Y."/>
            <person name="Poliakov A.V."/>
            <person name="Pollet N."/>
            <person name="Robert J."/>
            <person name="Salamov A."/>
            <person name="Sater A.K."/>
            <person name="Schmutz J."/>
            <person name="Terry A."/>
            <person name="Vize P.D."/>
            <person name="Warren W.C."/>
            <person name="Wells D."/>
            <person name="Wills A."/>
            <person name="Wilson R.K."/>
            <person name="Zimmerman L.B."/>
            <person name="Zorn A.M."/>
            <person name="Grainger R."/>
            <person name="Grammer T."/>
            <person name="Khokha M.K."/>
            <person name="Richardson P.M."/>
            <person name="Rokhsar D.S."/>
        </authorList>
    </citation>
    <scope>NUCLEOTIDE SEQUENCE [LARGE SCALE GENOMIC DNA]</scope>
    <source>
        <strain evidence="2">Nigerian</strain>
    </source>
</reference>
<name>A0A6I8PV28_XENTR</name>
<dbReference type="Xenbase" id="XB-GENE-495102">
    <property type="gene designation" value="s100pbp"/>
</dbReference>
<dbReference type="GeneID" id="733837"/>
<evidence type="ECO:0000313" key="4">
    <source>
        <dbReference type="RefSeq" id="XP_012812594.2"/>
    </source>
</evidence>
<reference evidence="2" key="2">
    <citation type="submission" date="2020-05" db="UniProtKB">
        <authorList>
            <consortium name="Ensembl"/>
        </authorList>
    </citation>
    <scope>IDENTIFICATION</scope>
</reference>
<dbReference type="RefSeq" id="XP_012812594.2">
    <property type="nucleotide sequence ID" value="XM_012957140.3"/>
</dbReference>
<evidence type="ECO:0000256" key="1">
    <source>
        <dbReference type="SAM" id="MobiDB-lite"/>
    </source>
</evidence>
<sequence length="527" mass="57230">MKAAYDCRATKRACSDRKVLILGTNWANPQSGTMEKITISIVNDKATGNKRNIEEEADESPPPKKLRSAVFLCSTPSSAPHCSRDVDEFDEFDDTILERSEDESDSPLHMTLVQIEELLEGDSDYAAEPPGWEEESDTVLQELAVPNADGSQRNIVEFRNLNSPLVEEQSDSSHTLTEETVCSQDTSNYAAMAPSPCWSSISTAEQNGEAGDNVLSVCPITSPVLHKNEVNRGSVQDCSEVCNDSDICSTLSSSHLPGDLKVVDEISEDSDIPFDGDIDELLTLSPGDTTSEDEDNKITSESTPASSELESVPLVHSHTEAIYKTPSSLQCPVTFTASTDPSNLSQLSVSSVTAINGQNNSNKVPLPPSDTAPGPQLPADPCSQSSKVLKVEPKENKVIKETGFEQGEKSCAAPLDHTVKENLGQTSKEQVAVSIGCKKKVKPSQLQQKKLGTLPTKPQAACRPQISNAELEKNRNIYRDRVMMHLEVHNIPGGKNRIMSWPPYLTKPAEKIQHGNTPLTTLEGTTM</sequence>
<keyword evidence="3" id="KW-1185">Reference proteome</keyword>
<dbReference type="AGR" id="Xenbase:XB-GENE-495102"/>
<proteinExistence type="predicted"/>
<protein>
    <submittedName>
        <fullName evidence="2 4">S100P-binding protein</fullName>
    </submittedName>
</protein>
<reference evidence="4" key="3">
    <citation type="submission" date="2025-04" db="UniProtKB">
        <authorList>
            <consortium name="RefSeq"/>
        </authorList>
    </citation>
    <scope>IDENTIFICATION</scope>
    <source>
        <strain evidence="4">Nigerian</strain>
        <tissue evidence="4">Liver and blood</tissue>
    </source>
</reference>
<feature type="region of interest" description="Disordered" evidence="1">
    <location>
        <begin position="270"/>
        <end position="312"/>
    </location>
</feature>
<feature type="compositionally biased region" description="Acidic residues" evidence="1">
    <location>
        <begin position="270"/>
        <end position="280"/>
    </location>
</feature>
<feature type="region of interest" description="Disordered" evidence="1">
    <location>
        <begin position="356"/>
        <end position="384"/>
    </location>
</feature>
<organism evidence="2">
    <name type="scientific">Xenopus tropicalis</name>
    <name type="common">Western clawed frog</name>
    <name type="synonym">Silurana tropicalis</name>
    <dbReference type="NCBI Taxonomy" id="8364"/>
    <lineage>
        <taxon>Eukaryota</taxon>
        <taxon>Metazoa</taxon>
        <taxon>Chordata</taxon>
        <taxon>Craniata</taxon>
        <taxon>Vertebrata</taxon>
        <taxon>Euteleostomi</taxon>
        <taxon>Amphibia</taxon>
        <taxon>Batrachia</taxon>
        <taxon>Anura</taxon>
        <taxon>Pipoidea</taxon>
        <taxon>Pipidae</taxon>
        <taxon>Xenopodinae</taxon>
        <taxon>Xenopus</taxon>
        <taxon>Silurana</taxon>
    </lineage>
</organism>